<gene>
    <name evidence="1" type="ORF">GKO32_03945</name>
</gene>
<dbReference type="Pfam" id="PF01663">
    <property type="entry name" value="Phosphodiest"/>
    <property type="match status" value="1"/>
</dbReference>
<dbReference type="OrthoDB" id="8355658at2"/>
<evidence type="ECO:0000313" key="2">
    <source>
        <dbReference type="Proteomes" id="UP000440096"/>
    </source>
</evidence>
<dbReference type="InterPro" id="IPR002591">
    <property type="entry name" value="Phosphodiest/P_Trfase"/>
</dbReference>
<accession>A0A6N7YW83</accession>
<dbReference type="EMBL" id="WMBA01000004">
    <property type="protein sequence ID" value="MTD53133.1"/>
    <property type="molecule type" value="Genomic_DNA"/>
</dbReference>
<dbReference type="PANTHER" id="PTHR10151:SF120">
    <property type="entry name" value="BIS(5'-ADENOSYL)-TRIPHOSPHATASE"/>
    <property type="match status" value="1"/>
</dbReference>
<keyword evidence="2" id="KW-1185">Reference proteome</keyword>
<proteinExistence type="predicted"/>
<evidence type="ECO:0000313" key="1">
    <source>
        <dbReference type="EMBL" id="MTD53133.1"/>
    </source>
</evidence>
<dbReference type="AlphaFoldDB" id="A0A6N7YW83"/>
<reference evidence="1 2" key="1">
    <citation type="submission" date="2019-11" db="EMBL/GenBank/DDBJ databases">
        <title>Draft genome of Amycolatopsis RM579.</title>
        <authorList>
            <person name="Duangmal K."/>
            <person name="Mingma R."/>
        </authorList>
    </citation>
    <scope>NUCLEOTIDE SEQUENCE [LARGE SCALE GENOMIC DNA]</scope>
    <source>
        <strain evidence="1 2">RM579</strain>
    </source>
</reference>
<dbReference type="SUPFAM" id="SSF53649">
    <property type="entry name" value="Alkaline phosphatase-like"/>
    <property type="match status" value="1"/>
</dbReference>
<dbReference type="Proteomes" id="UP000440096">
    <property type="component" value="Unassembled WGS sequence"/>
</dbReference>
<organism evidence="1 2">
    <name type="scientific">Amycolatopsis pithecellobii</name>
    <dbReference type="NCBI Taxonomy" id="664692"/>
    <lineage>
        <taxon>Bacteria</taxon>
        <taxon>Bacillati</taxon>
        <taxon>Actinomycetota</taxon>
        <taxon>Actinomycetes</taxon>
        <taxon>Pseudonocardiales</taxon>
        <taxon>Pseudonocardiaceae</taxon>
        <taxon>Amycolatopsis</taxon>
    </lineage>
</organism>
<keyword evidence="1" id="KW-0808">Transferase</keyword>
<comment type="caution">
    <text evidence="1">The sequence shown here is derived from an EMBL/GenBank/DDBJ whole genome shotgun (WGS) entry which is preliminary data.</text>
</comment>
<sequence>MHPAQRVHPLSPAASGRACEEVGLVPRRWRRAAAVGAAGLLIRPKVGRPRAARNRCHAIRIAVTVVGLVTNGTVLGCAGAVATAQAQPRSEHVLLLSVDGLHQSDLAWYTAKHPGSALASLVRQGTEYTHAQTPVPSDSFPGMVAQVTGGNPATTGVYYDDAYNAGLLPAGTTSCTGQALGAEVDYTEDLDRNKDSIDAGQGLPGLPAGVLAMTGTPRTLLNPAALPVDPETCKPVYPGQYLKVNTVFEVAKQAGRRTAWSDKHAAYDILNGPSGAGIDDLFTPEINSKAPAGGDWTTDNADTRTYDGYKVRAVLNEIDGYDHSRTTRTGVPAVFGMNFQTVSTAQKLPSSDGKQGGYLVDGTPGPLLADALAWVDQQVAAITAELRTQGQAADTTIILSAKHGQSPIQPAALTRIDDGPLLAGLNSAWRAAHPGAGDLVAHAVDDDVMLLWLTDRSPAATEFAKSYLLAQPGTGNGIDGKPKPFVHSGLQTVYAGAAAAQYFGAAAGDVRVPDLFGVADVGVVYTGGHKKIAEHGGAAPDDRDVPLVVSGPRIRHETVTGGVETTQIAPTILTLLGLDPVALQAVRVEHTPALPGTY</sequence>
<name>A0A6N7YW83_9PSEU</name>
<dbReference type="GO" id="GO:0016740">
    <property type="term" value="F:transferase activity"/>
    <property type="evidence" value="ECO:0007669"/>
    <property type="project" value="UniProtKB-KW"/>
</dbReference>
<protein>
    <submittedName>
        <fullName evidence="1">Sulfatase-like hydrolase/transferase</fullName>
    </submittedName>
</protein>
<dbReference type="PANTHER" id="PTHR10151">
    <property type="entry name" value="ECTONUCLEOTIDE PYROPHOSPHATASE/PHOSPHODIESTERASE"/>
    <property type="match status" value="1"/>
</dbReference>
<dbReference type="InterPro" id="IPR017850">
    <property type="entry name" value="Alkaline_phosphatase_core_sf"/>
</dbReference>
<keyword evidence="1" id="KW-0378">Hydrolase</keyword>
<dbReference type="GO" id="GO:0016787">
    <property type="term" value="F:hydrolase activity"/>
    <property type="evidence" value="ECO:0007669"/>
    <property type="project" value="UniProtKB-KW"/>
</dbReference>
<dbReference type="Gene3D" id="3.40.720.10">
    <property type="entry name" value="Alkaline Phosphatase, subunit A"/>
    <property type="match status" value="2"/>
</dbReference>